<organism evidence="1 2">
    <name type="scientific">Hoylesella timonensis</name>
    <dbReference type="NCBI Taxonomy" id="386414"/>
    <lineage>
        <taxon>Bacteria</taxon>
        <taxon>Pseudomonadati</taxon>
        <taxon>Bacteroidota</taxon>
        <taxon>Bacteroidia</taxon>
        <taxon>Bacteroidales</taxon>
        <taxon>Prevotellaceae</taxon>
        <taxon>Hoylesella</taxon>
    </lineage>
</organism>
<gene>
    <name evidence="1" type="ORF">BFS16_01655</name>
</gene>
<sequence>MTCRYDKRLYYNVQIYEKDWETNEEKRIKVLAEKESIMPRLVCSGSNMVFFAFFANICPHCFCC</sequence>
<evidence type="ECO:0000313" key="2">
    <source>
        <dbReference type="Proteomes" id="UP000236634"/>
    </source>
</evidence>
<comment type="caution">
    <text evidence="1">The sequence shown here is derived from an EMBL/GenBank/DDBJ whole genome shotgun (WGS) entry which is preliminary data.</text>
</comment>
<name>A0A2K0XQ07_9BACT</name>
<protein>
    <submittedName>
        <fullName evidence="1">Uncharacterized protein</fullName>
    </submittedName>
</protein>
<reference evidence="1 2" key="1">
    <citation type="submission" date="2017-03" db="EMBL/GenBank/DDBJ databases">
        <authorList>
            <person name="Afonso C.L."/>
            <person name="Miller P.J."/>
            <person name="Scott M.A."/>
            <person name="Spackman E."/>
            <person name="Goraichik I."/>
            <person name="Dimitrov K.M."/>
            <person name="Suarez D.L."/>
            <person name="Swayne D.E."/>
        </authorList>
    </citation>
    <scope>NUCLEOTIDE SEQUENCE [LARGE SCALE GENOMIC DNA]</scope>
    <source>
        <strain evidence="1 2">DNF00076</strain>
    </source>
</reference>
<dbReference type="AlphaFoldDB" id="A0A2K0XQ07"/>
<evidence type="ECO:0000313" key="1">
    <source>
        <dbReference type="EMBL" id="PNP96601.1"/>
    </source>
</evidence>
<dbReference type="Proteomes" id="UP000236634">
    <property type="component" value="Unassembled WGS sequence"/>
</dbReference>
<accession>A0A2K0XQ07</accession>
<proteinExistence type="predicted"/>
<dbReference type="EMBL" id="NBAX01000001">
    <property type="protein sequence ID" value="PNP96601.1"/>
    <property type="molecule type" value="Genomic_DNA"/>
</dbReference>